<dbReference type="InterPro" id="IPR001719">
    <property type="entry name" value="AP_endonuc_2"/>
</dbReference>
<keyword evidence="4" id="KW-0479">Metal-binding</keyword>
<dbReference type="GO" id="GO:0008833">
    <property type="term" value="F:deoxyribonuclease IV (phage-T4-induced) activity"/>
    <property type="evidence" value="ECO:0007669"/>
    <property type="project" value="UniProtKB-EC"/>
</dbReference>
<dbReference type="PANTHER" id="PTHR21445:SF0">
    <property type="entry name" value="APURINIC-APYRIMIDINIC ENDONUCLEASE"/>
    <property type="match status" value="1"/>
</dbReference>
<keyword evidence="5" id="KW-0227">DNA damage</keyword>
<organism evidence="10 11">
    <name type="scientific">Paenibacillus chartarius</name>
    <dbReference type="NCBI Taxonomy" id="747481"/>
    <lineage>
        <taxon>Bacteria</taxon>
        <taxon>Bacillati</taxon>
        <taxon>Bacillota</taxon>
        <taxon>Bacilli</taxon>
        <taxon>Bacillales</taxon>
        <taxon>Paenibacillaceae</taxon>
        <taxon>Paenibacillus</taxon>
    </lineage>
</organism>
<dbReference type="Proteomes" id="UP001589776">
    <property type="component" value="Unassembled WGS sequence"/>
</dbReference>
<keyword evidence="3" id="KW-0540">Nuclease</keyword>
<dbReference type="PROSITE" id="PS00731">
    <property type="entry name" value="AP_NUCLEASE_F2_3"/>
    <property type="match status" value="1"/>
</dbReference>
<dbReference type="InterPro" id="IPR013022">
    <property type="entry name" value="Xyl_isomerase-like_TIM-brl"/>
</dbReference>
<evidence type="ECO:0000313" key="10">
    <source>
        <dbReference type="EMBL" id="MFC0214694.1"/>
    </source>
</evidence>
<comment type="similarity">
    <text evidence="2">Belongs to the AP endonuclease 2 family.</text>
</comment>
<gene>
    <name evidence="10" type="ORF">ACFFK0_20005</name>
</gene>
<keyword evidence="8" id="KW-0234">DNA repair</keyword>
<name>A0ABV6DPW9_9BACL</name>
<protein>
    <submittedName>
        <fullName evidence="10">Deoxyribonuclease IV</fullName>
        <ecNumber evidence="10">3.1.21.2</ecNumber>
    </submittedName>
</protein>
<dbReference type="InterPro" id="IPR018246">
    <property type="entry name" value="AP_endonuc_F2_Zn_BS"/>
</dbReference>
<dbReference type="SMART" id="SM00518">
    <property type="entry name" value="AP2Ec"/>
    <property type="match status" value="1"/>
</dbReference>
<sequence length="287" mass="31280">MITTNRLPRIGSHVSIRRGYADAARTAHLIGGNAFQYFPKNPRSLALKPNFDRSDANACAAYSMEHGLLSIGHSPYPVNLAAEDPQVQAATRDALLNALDITDACGSVGLVVHFGKFSGPDPLQGYKNIIQLINSVLADYRGQALFLLENMAGEGGQLGTTFEELVNIRRLCAYPDKVGFCLDTCHLFASGYWDGRNWPELERRGIELDLFAQVKAVHLNDSVYASGQRKDRHAQIGRGQIGLAGLQALLQSPHLAHCPFVLETDTGGDGTHRTEIAFVRELAAGKR</sequence>
<dbReference type="Pfam" id="PF01261">
    <property type="entry name" value="AP_endonuc_2"/>
    <property type="match status" value="1"/>
</dbReference>
<evidence type="ECO:0000256" key="4">
    <source>
        <dbReference type="ARBA" id="ARBA00022723"/>
    </source>
</evidence>
<evidence type="ECO:0000256" key="3">
    <source>
        <dbReference type="ARBA" id="ARBA00022722"/>
    </source>
</evidence>
<dbReference type="RefSeq" id="WP_377472104.1">
    <property type="nucleotide sequence ID" value="NZ_JBHLWN010000077.1"/>
</dbReference>
<evidence type="ECO:0000256" key="2">
    <source>
        <dbReference type="ARBA" id="ARBA00005340"/>
    </source>
</evidence>
<dbReference type="EC" id="3.1.21.2" evidence="10"/>
<proteinExistence type="inferred from homology"/>
<dbReference type="PROSITE" id="PS51432">
    <property type="entry name" value="AP_NUCLEASE_F2_4"/>
    <property type="match status" value="1"/>
</dbReference>
<reference evidence="10 11" key="1">
    <citation type="submission" date="2024-09" db="EMBL/GenBank/DDBJ databases">
        <authorList>
            <person name="Sun Q."/>
            <person name="Mori K."/>
        </authorList>
    </citation>
    <scope>NUCLEOTIDE SEQUENCE [LARGE SCALE GENOMIC DNA]</scope>
    <source>
        <strain evidence="10 11">CCM 7759</strain>
    </source>
</reference>
<dbReference type="PROSITE" id="PS00730">
    <property type="entry name" value="AP_NUCLEASE_F2_2"/>
    <property type="match status" value="1"/>
</dbReference>
<dbReference type="CDD" id="cd00019">
    <property type="entry name" value="AP2Ec"/>
    <property type="match status" value="1"/>
</dbReference>
<dbReference type="Gene3D" id="3.20.20.150">
    <property type="entry name" value="Divalent-metal-dependent TIM barrel enzymes"/>
    <property type="match status" value="1"/>
</dbReference>
<dbReference type="InterPro" id="IPR036237">
    <property type="entry name" value="Xyl_isomerase-like_sf"/>
</dbReference>
<evidence type="ECO:0000256" key="5">
    <source>
        <dbReference type="ARBA" id="ARBA00022763"/>
    </source>
</evidence>
<dbReference type="NCBIfam" id="TIGR00587">
    <property type="entry name" value="nfo"/>
    <property type="match status" value="1"/>
</dbReference>
<evidence type="ECO:0000256" key="7">
    <source>
        <dbReference type="ARBA" id="ARBA00022833"/>
    </source>
</evidence>
<dbReference type="EMBL" id="JBHLWN010000077">
    <property type="protein sequence ID" value="MFC0214694.1"/>
    <property type="molecule type" value="Genomic_DNA"/>
</dbReference>
<evidence type="ECO:0000256" key="6">
    <source>
        <dbReference type="ARBA" id="ARBA00022801"/>
    </source>
</evidence>
<comment type="cofactor">
    <cofactor evidence="1">
        <name>Zn(2+)</name>
        <dbReference type="ChEBI" id="CHEBI:29105"/>
    </cofactor>
</comment>
<evidence type="ECO:0000313" key="11">
    <source>
        <dbReference type="Proteomes" id="UP001589776"/>
    </source>
</evidence>
<keyword evidence="6 10" id="KW-0378">Hydrolase</keyword>
<evidence type="ECO:0000256" key="1">
    <source>
        <dbReference type="ARBA" id="ARBA00001947"/>
    </source>
</evidence>
<evidence type="ECO:0000256" key="8">
    <source>
        <dbReference type="ARBA" id="ARBA00023204"/>
    </source>
</evidence>
<feature type="domain" description="Xylose isomerase-like TIM barrel" evidence="9">
    <location>
        <begin position="27"/>
        <end position="281"/>
    </location>
</feature>
<dbReference type="SUPFAM" id="SSF51658">
    <property type="entry name" value="Xylose isomerase-like"/>
    <property type="match status" value="1"/>
</dbReference>
<comment type="caution">
    <text evidence="10">The sequence shown here is derived from an EMBL/GenBank/DDBJ whole genome shotgun (WGS) entry which is preliminary data.</text>
</comment>
<keyword evidence="7" id="KW-0862">Zinc</keyword>
<dbReference type="PANTHER" id="PTHR21445">
    <property type="entry name" value="ENDONUCLEASE IV ENDODEOXYRIBONUCLEASE IV"/>
    <property type="match status" value="1"/>
</dbReference>
<accession>A0ABV6DPW9</accession>
<keyword evidence="11" id="KW-1185">Reference proteome</keyword>
<evidence type="ECO:0000259" key="9">
    <source>
        <dbReference type="Pfam" id="PF01261"/>
    </source>
</evidence>